<proteinExistence type="predicted"/>
<name>A0A5K7XK10_9BACT</name>
<dbReference type="KEGG" id="lpav:PLANPX_4205"/>
<evidence type="ECO:0000313" key="2">
    <source>
        <dbReference type="Proteomes" id="UP000326837"/>
    </source>
</evidence>
<reference evidence="2" key="1">
    <citation type="submission" date="2019-10" db="EMBL/GenBank/DDBJ databases">
        <title>Lacipirellula parvula gen. nov., sp. nov., representing a lineage of planctomycetes widespread in freshwater anoxic habitats, and description of the family Lacipirellulaceae.</title>
        <authorList>
            <person name="Dedysh S.N."/>
            <person name="Kulichevskaya I.S."/>
            <person name="Beletsky A.V."/>
            <person name="Rakitin A.L."/>
            <person name="Mardanov A.V."/>
            <person name="Ivanova A.A."/>
            <person name="Saltykova V.X."/>
            <person name="Rijpstra W.I.C."/>
            <person name="Sinninghe Damste J.S."/>
            <person name="Ravin N.V."/>
        </authorList>
    </citation>
    <scope>NUCLEOTIDE SEQUENCE [LARGE SCALE GENOMIC DNA]</scope>
    <source>
        <strain evidence="2">PX69</strain>
    </source>
</reference>
<protein>
    <submittedName>
        <fullName evidence="1">Uncharacterized protein</fullName>
    </submittedName>
</protein>
<evidence type="ECO:0000313" key="1">
    <source>
        <dbReference type="EMBL" id="BBO34593.1"/>
    </source>
</evidence>
<gene>
    <name evidence="1" type="ORF">PLANPX_4205</name>
</gene>
<dbReference type="Proteomes" id="UP000326837">
    <property type="component" value="Chromosome"/>
</dbReference>
<dbReference type="RefSeq" id="WP_152100139.1">
    <property type="nucleotide sequence ID" value="NZ_AP021861.1"/>
</dbReference>
<sequence length="328" mass="38237">MIRRSFSSEKDFVIELTKEEFTSLHAAKKGVFVALDVEEKYSYIVGNFREFELALLEHSLDGLLRFETEWSHLAGNIHRFNRLLVNFLTACRLYHDQVDREICQIFGHESSERAKLKAARNEEFDASASYRVMEGLRNYLQHRGLPLRRVNMDMFRNPDAPSDTEWRSIPYLDGPALVADGGFKKQIADDLTSLGKRVDVRRLTRDYFQSMARIHQLVRSLIKSQVTIWVEEVLRGLQRYEDKYQHRKHVEVASLADGKLVERFAIFEEPIKELNSLNKTLTAAANISEHFVSSRLCRSGPSVEEIERIADERRWEQLHRWHGNLGTD</sequence>
<organism evidence="1 2">
    <name type="scientific">Lacipirellula parvula</name>
    <dbReference type="NCBI Taxonomy" id="2650471"/>
    <lineage>
        <taxon>Bacteria</taxon>
        <taxon>Pseudomonadati</taxon>
        <taxon>Planctomycetota</taxon>
        <taxon>Planctomycetia</taxon>
        <taxon>Pirellulales</taxon>
        <taxon>Lacipirellulaceae</taxon>
        <taxon>Lacipirellula</taxon>
    </lineage>
</organism>
<accession>A0A5K7XK10</accession>
<dbReference type="AlphaFoldDB" id="A0A5K7XK10"/>
<keyword evidence="2" id="KW-1185">Reference proteome</keyword>
<dbReference type="EMBL" id="AP021861">
    <property type="protein sequence ID" value="BBO34593.1"/>
    <property type="molecule type" value="Genomic_DNA"/>
</dbReference>